<dbReference type="Gene3D" id="3.30.70.100">
    <property type="match status" value="1"/>
</dbReference>
<keyword evidence="1" id="KW-0479">Metal-binding</keyword>
<dbReference type="InterPro" id="IPR017969">
    <property type="entry name" value="Heavy-metal-associated_CS"/>
</dbReference>
<dbReference type="InterPro" id="IPR036163">
    <property type="entry name" value="HMA_dom_sf"/>
</dbReference>
<evidence type="ECO:0000259" key="2">
    <source>
        <dbReference type="PROSITE" id="PS50846"/>
    </source>
</evidence>
<sequence>MKKHVFHVPDMSCGHCVKRISSALEEEGLTDFEIRLETKTVTIETDAPQKILEALEEAGYPATLQN</sequence>
<dbReference type="Pfam" id="PF00403">
    <property type="entry name" value="HMA"/>
    <property type="match status" value="1"/>
</dbReference>
<dbReference type="eggNOG" id="COG2608">
    <property type="taxonomic scope" value="Bacteria"/>
</dbReference>
<dbReference type="AlphaFoldDB" id="D5EHH6"/>
<keyword evidence="4" id="KW-1185">Reference proteome</keyword>
<dbReference type="PROSITE" id="PS01047">
    <property type="entry name" value="HMA_1"/>
    <property type="match status" value="1"/>
</dbReference>
<dbReference type="RefSeq" id="WP_013049270.1">
    <property type="nucleotide sequence ID" value="NC_014011.1"/>
</dbReference>
<proteinExistence type="predicted"/>
<dbReference type="STRING" id="572547.Amico_1897"/>
<organism evidence="3 4">
    <name type="scientific">Aminobacterium colombiense (strain DSM 12261 / ALA-1)</name>
    <dbReference type="NCBI Taxonomy" id="572547"/>
    <lineage>
        <taxon>Bacteria</taxon>
        <taxon>Thermotogati</taxon>
        <taxon>Synergistota</taxon>
        <taxon>Synergistia</taxon>
        <taxon>Synergistales</taxon>
        <taxon>Aminobacteriaceae</taxon>
        <taxon>Aminobacterium</taxon>
    </lineage>
</organism>
<reference evidence="3 4" key="1">
    <citation type="journal article" date="2010" name="Stand. Genomic Sci.">
        <title>Complete genome sequence of Aminobacterium colombiense type strain (ALA-1).</title>
        <authorList>
            <person name="Chertkov O."/>
            <person name="Sikorski J."/>
            <person name="Brambilla E."/>
            <person name="Lapidus A."/>
            <person name="Copeland A."/>
            <person name="Glavina Del Rio T."/>
            <person name="Nolan M."/>
            <person name="Lucas S."/>
            <person name="Tice H."/>
            <person name="Cheng J.F."/>
            <person name="Han C."/>
            <person name="Detter J.C."/>
            <person name="Bruce D."/>
            <person name="Tapia R."/>
            <person name="Goodwin L."/>
            <person name="Pitluck S."/>
            <person name="Liolios K."/>
            <person name="Ivanova N."/>
            <person name="Mavromatis K."/>
            <person name="Ovchinnikova G."/>
            <person name="Pati A."/>
            <person name="Chen A."/>
            <person name="Palaniappan K."/>
            <person name="Land M."/>
            <person name="Hauser L."/>
            <person name="Chang Y.J."/>
            <person name="Jeffries C.D."/>
            <person name="Spring S."/>
            <person name="Rohde M."/>
            <person name="Goker M."/>
            <person name="Bristow J."/>
            <person name="Eisen J.A."/>
            <person name="Markowitz V."/>
            <person name="Hugenholtz P."/>
            <person name="Kyrpides N.C."/>
            <person name="Klenk H.P."/>
        </authorList>
    </citation>
    <scope>NUCLEOTIDE SEQUENCE [LARGE SCALE GENOMIC DNA]</scope>
    <source>
        <strain evidence="4">DSM 12261 / ALA-1</strain>
    </source>
</reference>
<evidence type="ECO:0000313" key="3">
    <source>
        <dbReference type="EMBL" id="ADE58008.1"/>
    </source>
</evidence>
<gene>
    <name evidence="3" type="ordered locus">Amico_1897</name>
</gene>
<dbReference type="SUPFAM" id="SSF55008">
    <property type="entry name" value="HMA, heavy metal-associated domain"/>
    <property type="match status" value="1"/>
</dbReference>
<dbReference type="Proteomes" id="UP000002366">
    <property type="component" value="Chromosome"/>
</dbReference>
<evidence type="ECO:0000256" key="1">
    <source>
        <dbReference type="ARBA" id="ARBA00022723"/>
    </source>
</evidence>
<dbReference type="KEGG" id="aco:Amico_1897"/>
<dbReference type="HOGENOM" id="CLU_134973_5_3_0"/>
<dbReference type="GO" id="GO:0046872">
    <property type="term" value="F:metal ion binding"/>
    <property type="evidence" value="ECO:0007669"/>
    <property type="project" value="UniProtKB-KW"/>
</dbReference>
<dbReference type="PROSITE" id="PS50846">
    <property type="entry name" value="HMA_2"/>
    <property type="match status" value="1"/>
</dbReference>
<protein>
    <submittedName>
        <fullName evidence="3">Heavy metal transport/detoxification protein</fullName>
    </submittedName>
</protein>
<dbReference type="EMBL" id="CP001997">
    <property type="protein sequence ID" value="ADE58008.1"/>
    <property type="molecule type" value="Genomic_DNA"/>
</dbReference>
<name>D5EHH6_AMICL</name>
<dbReference type="CDD" id="cd00371">
    <property type="entry name" value="HMA"/>
    <property type="match status" value="1"/>
</dbReference>
<evidence type="ECO:0000313" key="4">
    <source>
        <dbReference type="Proteomes" id="UP000002366"/>
    </source>
</evidence>
<dbReference type="InterPro" id="IPR006121">
    <property type="entry name" value="HMA_dom"/>
</dbReference>
<feature type="domain" description="HMA" evidence="2">
    <location>
        <begin position="2"/>
        <end position="63"/>
    </location>
</feature>
<dbReference type="OrthoDB" id="9813965at2"/>
<accession>D5EHH6</accession>